<dbReference type="GO" id="GO:0005524">
    <property type="term" value="F:ATP binding"/>
    <property type="evidence" value="ECO:0007669"/>
    <property type="project" value="UniProtKB-UniRule"/>
</dbReference>
<keyword evidence="5 8" id="KW-0472">Membrane</keyword>
<reference evidence="12 13" key="1">
    <citation type="journal article" date="2015" name="Nature">
        <title>rRNA introns, odd ribosomes, and small enigmatic genomes across a large radiation of phyla.</title>
        <authorList>
            <person name="Brown C.T."/>
            <person name="Hug L.A."/>
            <person name="Thomas B.C."/>
            <person name="Sharon I."/>
            <person name="Castelle C.J."/>
            <person name="Singh A."/>
            <person name="Wilkins M.J."/>
            <person name="Williams K.H."/>
            <person name="Banfield J.F."/>
        </authorList>
    </citation>
    <scope>NUCLEOTIDE SEQUENCE [LARGE SCALE GENOMIC DNA]</scope>
</reference>
<dbReference type="GO" id="GO:0045259">
    <property type="term" value="C:proton-transporting ATP synthase complex"/>
    <property type="evidence" value="ECO:0007669"/>
    <property type="project" value="UniProtKB-KW"/>
</dbReference>
<dbReference type="Pfam" id="PF02823">
    <property type="entry name" value="ATP-synt_DE_N"/>
    <property type="match status" value="1"/>
</dbReference>
<accession>A0A0G0Q731</accession>
<keyword evidence="4 8" id="KW-0406">Ion transport</keyword>
<evidence type="ECO:0000256" key="1">
    <source>
        <dbReference type="ARBA" id="ARBA00004202"/>
    </source>
</evidence>
<gene>
    <name evidence="8" type="primary">atpC</name>
    <name evidence="12" type="ORF">UT23_C0012G0101</name>
</gene>
<dbReference type="InterPro" id="IPR020547">
    <property type="entry name" value="ATP_synth_F1_esu_C"/>
</dbReference>
<dbReference type="InterPro" id="IPR036794">
    <property type="entry name" value="ATP_F1_dsu/esu_C_sf"/>
</dbReference>
<dbReference type="InterPro" id="IPR036771">
    <property type="entry name" value="ATPsynth_dsu/esu_N"/>
</dbReference>
<comment type="subcellular location">
    <subcellularLocation>
        <location evidence="1 8">Cell membrane</location>
        <topology evidence="1 8">Peripheral membrane protein</topology>
    </subcellularLocation>
</comment>
<evidence type="ECO:0000259" key="10">
    <source>
        <dbReference type="Pfam" id="PF00401"/>
    </source>
</evidence>
<dbReference type="Pfam" id="PF00401">
    <property type="entry name" value="ATP-synt_DE"/>
    <property type="match status" value="1"/>
</dbReference>
<proteinExistence type="inferred from homology"/>
<name>A0A0G0Q731_9BACT</name>
<dbReference type="CDD" id="cd12152">
    <property type="entry name" value="F1-ATPase_delta"/>
    <property type="match status" value="1"/>
</dbReference>
<evidence type="ECO:0000259" key="11">
    <source>
        <dbReference type="Pfam" id="PF02823"/>
    </source>
</evidence>
<dbReference type="Proteomes" id="UP000034325">
    <property type="component" value="Unassembled WGS sequence"/>
</dbReference>
<dbReference type="PANTHER" id="PTHR13822">
    <property type="entry name" value="ATP SYNTHASE DELTA/EPSILON CHAIN"/>
    <property type="match status" value="1"/>
</dbReference>
<evidence type="ECO:0000256" key="2">
    <source>
        <dbReference type="ARBA" id="ARBA00005712"/>
    </source>
</evidence>
<comment type="subunit">
    <text evidence="8 9">F-type ATPases have 2 components, CF(1) - the catalytic core - and CF(0) - the membrane proton channel. CF(1) has five subunits: alpha(3), beta(3), gamma(1), delta(1), epsilon(1). CF(0) has three main subunits: a, b and c.</text>
</comment>
<dbReference type="Gene3D" id="2.60.15.10">
    <property type="entry name" value="F0F1 ATP synthase delta/epsilon subunit, N-terminal"/>
    <property type="match status" value="1"/>
</dbReference>
<dbReference type="PANTHER" id="PTHR13822:SF10">
    <property type="entry name" value="ATP SYNTHASE EPSILON CHAIN, CHLOROPLASTIC"/>
    <property type="match status" value="1"/>
</dbReference>
<keyword evidence="3 8" id="KW-0813">Transport</keyword>
<evidence type="ECO:0000256" key="4">
    <source>
        <dbReference type="ARBA" id="ARBA00023065"/>
    </source>
</evidence>
<organism evidence="12 13">
    <name type="scientific">Candidatus Woesebacteria bacterium GW2011_GWA1_39_12</name>
    <dbReference type="NCBI Taxonomy" id="1618549"/>
    <lineage>
        <taxon>Bacteria</taxon>
        <taxon>Candidatus Woeseibacteriota</taxon>
    </lineage>
</organism>
<evidence type="ECO:0000313" key="12">
    <source>
        <dbReference type="EMBL" id="KKQ97491.1"/>
    </source>
</evidence>
<keyword evidence="8" id="KW-0375">Hydrogen ion transport</keyword>
<evidence type="ECO:0000256" key="6">
    <source>
        <dbReference type="ARBA" id="ARBA00023196"/>
    </source>
</evidence>
<dbReference type="InterPro" id="IPR001469">
    <property type="entry name" value="ATP_synth_F1_dsu/esu"/>
</dbReference>
<comment type="similarity">
    <text evidence="2 8 9">Belongs to the ATPase epsilon chain family.</text>
</comment>
<dbReference type="GO" id="GO:0005886">
    <property type="term" value="C:plasma membrane"/>
    <property type="evidence" value="ECO:0007669"/>
    <property type="project" value="UniProtKB-SubCell"/>
</dbReference>
<comment type="function">
    <text evidence="8">Produces ATP from ADP in the presence of a proton gradient across the membrane.</text>
</comment>
<keyword evidence="6 8" id="KW-0139">CF(1)</keyword>
<evidence type="ECO:0000256" key="5">
    <source>
        <dbReference type="ARBA" id="ARBA00023136"/>
    </source>
</evidence>
<comment type="caution">
    <text evidence="12">The sequence shown here is derived from an EMBL/GenBank/DDBJ whole genome shotgun (WGS) entry which is preliminary data.</text>
</comment>
<dbReference type="SUPFAM" id="SSF46604">
    <property type="entry name" value="Epsilon subunit of F1F0-ATP synthase C-terminal domain"/>
    <property type="match status" value="1"/>
</dbReference>
<evidence type="ECO:0000256" key="8">
    <source>
        <dbReference type="HAMAP-Rule" id="MF_00530"/>
    </source>
</evidence>
<feature type="domain" description="ATP synthase epsilon subunit C-terminal" evidence="10">
    <location>
        <begin position="85"/>
        <end position="122"/>
    </location>
</feature>
<dbReference type="GO" id="GO:0046933">
    <property type="term" value="F:proton-transporting ATP synthase activity, rotational mechanism"/>
    <property type="evidence" value="ECO:0007669"/>
    <property type="project" value="UniProtKB-UniRule"/>
</dbReference>
<dbReference type="SUPFAM" id="SSF51344">
    <property type="entry name" value="Epsilon subunit of F1F0-ATP synthase N-terminal domain"/>
    <property type="match status" value="1"/>
</dbReference>
<dbReference type="EMBL" id="LBWA01000012">
    <property type="protein sequence ID" value="KKQ97491.1"/>
    <property type="molecule type" value="Genomic_DNA"/>
</dbReference>
<dbReference type="AlphaFoldDB" id="A0A0G0Q731"/>
<evidence type="ECO:0000256" key="9">
    <source>
        <dbReference type="RuleBase" id="RU003656"/>
    </source>
</evidence>
<sequence length="137" mass="15112">MSFHIDIVSLAGNIFSGEIERISVPAIEGEMTILARHMPVVAPLGVGEVVVKSPGKTLNISIGKGIFEFSGGRARLLVEDAINSDEISEDRALEAKKRAEELLAKGIKGEEKLEVTYQLRKSLIDLKIVRRKKKRVF</sequence>
<evidence type="ECO:0000313" key="13">
    <source>
        <dbReference type="Proteomes" id="UP000034325"/>
    </source>
</evidence>
<dbReference type="InterPro" id="IPR020546">
    <property type="entry name" value="ATP_synth_F1_dsu/esu_N"/>
</dbReference>
<keyword evidence="8" id="KW-1003">Cell membrane</keyword>
<feature type="domain" description="ATP synthase F1 complex delta/epsilon subunit N-terminal" evidence="11">
    <location>
        <begin position="3"/>
        <end position="81"/>
    </location>
</feature>
<evidence type="ECO:0000256" key="7">
    <source>
        <dbReference type="ARBA" id="ARBA00023310"/>
    </source>
</evidence>
<dbReference type="NCBIfam" id="TIGR01216">
    <property type="entry name" value="ATP_synt_epsi"/>
    <property type="match status" value="1"/>
</dbReference>
<evidence type="ECO:0000256" key="3">
    <source>
        <dbReference type="ARBA" id="ARBA00022448"/>
    </source>
</evidence>
<keyword evidence="7 8" id="KW-0066">ATP synthesis</keyword>
<protein>
    <recommendedName>
        <fullName evidence="8">ATP synthase epsilon chain</fullName>
    </recommendedName>
    <alternativeName>
        <fullName evidence="8">ATP synthase F1 sector epsilon subunit</fullName>
    </alternativeName>
    <alternativeName>
        <fullName evidence="8">F-ATPase epsilon subunit</fullName>
    </alternativeName>
</protein>
<dbReference type="HAMAP" id="MF_00530">
    <property type="entry name" value="ATP_synth_epsil_bac"/>
    <property type="match status" value="1"/>
</dbReference>